<gene>
    <name evidence="2" type="ORF">GWK47_026952</name>
</gene>
<organism evidence="2 3">
    <name type="scientific">Chionoecetes opilio</name>
    <name type="common">Atlantic snow crab</name>
    <name type="synonym">Cancer opilio</name>
    <dbReference type="NCBI Taxonomy" id="41210"/>
    <lineage>
        <taxon>Eukaryota</taxon>
        <taxon>Metazoa</taxon>
        <taxon>Ecdysozoa</taxon>
        <taxon>Arthropoda</taxon>
        <taxon>Crustacea</taxon>
        <taxon>Multicrustacea</taxon>
        <taxon>Malacostraca</taxon>
        <taxon>Eumalacostraca</taxon>
        <taxon>Eucarida</taxon>
        <taxon>Decapoda</taxon>
        <taxon>Pleocyemata</taxon>
        <taxon>Brachyura</taxon>
        <taxon>Eubrachyura</taxon>
        <taxon>Majoidea</taxon>
        <taxon>Majidae</taxon>
        <taxon>Chionoecetes</taxon>
    </lineage>
</organism>
<name>A0A8J8WE49_CHIOP</name>
<sequence length="148" mass="16470">MALSASRPVPRKFYFHHGIEKTKPVAAKEVIEAVLLIWGRAGIPNLRSPNRQGEAPQPGGQVRGPSKHRKRASETPRIEEKNVKGGTWRTSSTWRAVMPSIDDRGGGQCLFFAASRRTDDLVHGGIRLRHSWGPREEKGEGAGRRDEE</sequence>
<dbReference type="Proteomes" id="UP000770661">
    <property type="component" value="Unassembled WGS sequence"/>
</dbReference>
<dbReference type="OrthoDB" id="8044640at2759"/>
<proteinExistence type="predicted"/>
<reference evidence="2" key="1">
    <citation type="submission" date="2020-07" db="EMBL/GenBank/DDBJ databases">
        <title>The High-quality genome of the commercially important snow crab, Chionoecetes opilio.</title>
        <authorList>
            <person name="Jeong J.-H."/>
            <person name="Ryu S."/>
        </authorList>
    </citation>
    <scope>NUCLEOTIDE SEQUENCE</scope>
    <source>
        <strain evidence="2">MADBK_172401_WGS</strain>
        <tissue evidence="2">Digestive gland</tissue>
    </source>
</reference>
<evidence type="ECO:0000313" key="2">
    <source>
        <dbReference type="EMBL" id="KAG0695293.1"/>
    </source>
</evidence>
<feature type="compositionally biased region" description="Basic and acidic residues" evidence="1">
    <location>
        <begin position="72"/>
        <end position="83"/>
    </location>
</feature>
<feature type="region of interest" description="Disordered" evidence="1">
    <location>
        <begin position="45"/>
        <end position="90"/>
    </location>
</feature>
<dbReference type="EMBL" id="JACEEZ010026037">
    <property type="protein sequence ID" value="KAG0695293.1"/>
    <property type="molecule type" value="Genomic_DNA"/>
</dbReference>
<keyword evidence="3" id="KW-1185">Reference proteome</keyword>
<comment type="caution">
    <text evidence="2">The sequence shown here is derived from an EMBL/GenBank/DDBJ whole genome shotgun (WGS) entry which is preliminary data.</text>
</comment>
<evidence type="ECO:0000256" key="1">
    <source>
        <dbReference type="SAM" id="MobiDB-lite"/>
    </source>
</evidence>
<accession>A0A8J8WE49</accession>
<protein>
    <submittedName>
        <fullName evidence="2">Uncharacterized protein</fullName>
    </submittedName>
</protein>
<dbReference type="AlphaFoldDB" id="A0A8J8WE49"/>
<evidence type="ECO:0000313" key="3">
    <source>
        <dbReference type="Proteomes" id="UP000770661"/>
    </source>
</evidence>